<keyword evidence="3" id="KW-1185">Reference proteome</keyword>
<dbReference type="EMBL" id="QJKJ01000596">
    <property type="protein sequence ID" value="RDY11699.1"/>
    <property type="molecule type" value="Genomic_DNA"/>
</dbReference>
<sequence>MGLSVQKEKRGYESTLNKESPYTFYLLTCVSMVQKDARKFQRILPQRHTTRPSTHKGDGASH</sequence>
<dbReference type="AlphaFoldDB" id="A0A371I9J1"/>
<gene>
    <name evidence="2" type="ORF">CR513_03605</name>
</gene>
<evidence type="ECO:0000313" key="2">
    <source>
        <dbReference type="EMBL" id="RDY11699.1"/>
    </source>
</evidence>
<evidence type="ECO:0000313" key="3">
    <source>
        <dbReference type="Proteomes" id="UP000257109"/>
    </source>
</evidence>
<protein>
    <submittedName>
        <fullName evidence="2">Uncharacterized protein</fullName>
    </submittedName>
</protein>
<comment type="caution">
    <text evidence="2">The sequence shown here is derived from an EMBL/GenBank/DDBJ whole genome shotgun (WGS) entry which is preliminary data.</text>
</comment>
<proteinExistence type="predicted"/>
<dbReference type="Proteomes" id="UP000257109">
    <property type="component" value="Unassembled WGS sequence"/>
</dbReference>
<feature type="non-terminal residue" evidence="2">
    <location>
        <position position="1"/>
    </location>
</feature>
<evidence type="ECO:0000256" key="1">
    <source>
        <dbReference type="SAM" id="MobiDB-lite"/>
    </source>
</evidence>
<accession>A0A371I9J1</accession>
<feature type="region of interest" description="Disordered" evidence="1">
    <location>
        <begin position="42"/>
        <end position="62"/>
    </location>
</feature>
<reference evidence="2" key="1">
    <citation type="submission" date="2018-05" db="EMBL/GenBank/DDBJ databases">
        <title>Draft genome of Mucuna pruriens seed.</title>
        <authorList>
            <person name="Nnadi N.E."/>
            <person name="Vos R."/>
            <person name="Hasami M.H."/>
            <person name="Devisetty U.K."/>
            <person name="Aguiy J.C."/>
        </authorList>
    </citation>
    <scope>NUCLEOTIDE SEQUENCE [LARGE SCALE GENOMIC DNA]</scope>
    <source>
        <strain evidence="2">JCA_2017</strain>
    </source>
</reference>
<organism evidence="2 3">
    <name type="scientific">Mucuna pruriens</name>
    <name type="common">Velvet bean</name>
    <name type="synonym">Dolichos pruriens</name>
    <dbReference type="NCBI Taxonomy" id="157652"/>
    <lineage>
        <taxon>Eukaryota</taxon>
        <taxon>Viridiplantae</taxon>
        <taxon>Streptophyta</taxon>
        <taxon>Embryophyta</taxon>
        <taxon>Tracheophyta</taxon>
        <taxon>Spermatophyta</taxon>
        <taxon>Magnoliopsida</taxon>
        <taxon>eudicotyledons</taxon>
        <taxon>Gunneridae</taxon>
        <taxon>Pentapetalae</taxon>
        <taxon>rosids</taxon>
        <taxon>fabids</taxon>
        <taxon>Fabales</taxon>
        <taxon>Fabaceae</taxon>
        <taxon>Papilionoideae</taxon>
        <taxon>50 kb inversion clade</taxon>
        <taxon>NPAAA clade</taxon>
        <taxon>indigoferoid/millettioid clade</taxon>
        <taxon>Phaseoleae</taxon>
        <taxon>Mucuna</taxon>
    </lineage>
</organism>
<name>A0A371I9J1_MUCPR</name>